<dbReference type="InterPro" id="IPR016032">
    <property type="entry name" value="Sig_transdc_resp-reg_C-effctor"/>
</dbReference>
<dbReference type="SMART" id="SM00421">
    <property type="entry name" value="HTH_LUXR"/>
    <property type="match status" value="1"/>
</dbReference>
<evidence type="ECO:0000313" key="4">
    <source>
        <dbReference type="Proteomes" id="UP001279553"/>
    </source>
</evidence>
<reference evidence="3 4" key="1">
    <citation type="submission" date="2023-11" db="EMBL/GenBank/DDBJ databases">
        <title>MicrobeMod: A computational toolkit for identifying prokaryotic methylation and restriction-modification with nanopore sequencing.</title>
        <authorList>
            <person name="Crits-Christoph A."/>
            <person name="Kang S.C."/>
            <person name="Lee H."/>
            <person name="Ostrov N."/>
        </authorList>
    </citation>
    <scope>NUCLEOTIDE SEQUENCE [LARGE SCALE GENOMIC DNA]</scope>
    <source>
        <strain evidence="3 4">DSMZ 700</strain>
    </source>
</reference>
<name>A0AAW9DPN4_ACIAO</name>
<organism evidence="3 4">
    <name type="scientific">Acidiphilium acidophilum</name>
    <name type="common">Thiobacillus acidophilus</name>
    <dbReference type="NCBI Taxonomy" id="76588"/>
    <lineage>
        <taxon>Bacteria</taxon>
        <taxon>Pseudomonadati</taxon>
        <taxon>Pseudomonadota</taxon>
        <taxon>Alphaproteobacteria</taxon>
        <taxon>Acetobacterales</taxon>
        <taxon>Acidocellaceae</taxon>
        <taxon>Acidiphilium</taxon>
    </lineage>
</organism>
<dbReference type="Pfam" id="PF00196">
    <property type="entry name" value="GerE"/>
    <property type="match status" value="1"/>
</dbReference>
<keyword evidence="4" id="KW-1185">Reference proteome</keyword>
<dbReference type="InterPro" id="IPR000014">
    <property type="entry name" value="PAS"/>
</dbReference>
<dbReference type="PROSITE" id="PS50043">
    <property type="entry name" value="HTH_LUXR_2"/>
    <property type="match status" value="1"/>
</dbReference>
<dbReference type="PRINTS" id="PR00038">
    <property type="entry name" value="HTHLUXR"/>
</dbReference>
<dbReference type="InterPro" id="IPR000792">
    <property type="entry name" value="Tscrpt_reg_LuxR_C"/>
</dbReference>
<evidence type="ECO:0000259" key="2">
    <source>
        <dbReference type="PROSITE" id="PS50112"/>
    </source>
</evidence>
<dbReference type="EMBL" id="JAWXYB010000018">
    <property type="protein sequence ID" value="MDX5930514.1"/>
    <property type="molecule type" value="Genomic_DNA"/>
</dbReference>
<dbReference type="Gene3D" id="1.10.10.10">
    <property type="entry name" value="Winged helix-like DNA-binding domain superfamily/Winged helix DNA-binding domain"/>
    <property type="match status" value="1"/>
</dbReference>
<dbReference type="CDD" id="cd06170">
    <property type="entry name" value="LuxR_C_like"/>
    <property type="match status" value="1"/>
</dbReference>
<dbReference type="RefSeq" id="WP_319613459.1">
    <property type="nucleotide sequence ID" value="NZ_JAWXYB010000018.1"/>
</dbReference>
<evidence type="ECO:0000259" key="1">
    <source>
        <dbReference type="PROSITE" id="PS50043"/>
    </source>
</evidence>
<dbReference type="InterPro" id="IPR013656">
    <property type="entry name" value="PAS_4"/>
</dbReference>
<evidence type="ECO:0000313" key="3">
    <source>
        <dbReference type="EMBL" id="MDX5930514.1"/>
    </source>
</evidence>
<dbReference type="PANTHER" id="PTHR44757:SF2">
    <property type="entry name" value="BIOFILM ARCHITECTURE MAINTENANCE PROTEIN MBAA"/>
    <property type="match status" value="1"/>
</dbReference>
<dbReference type="NCBIfam" id="TIGR00229">
    <property type="entry name" value="sensory_box"/>
    <property type="match status" value="2"/>
</dbReference>
<accession>A0AAW9DPN4</accession>
<comment type="caution">
    <text evidence="3">The sequence shown here is derived from an EMBL/GenBank/DDBJ whole genome shotgun (WGS) entry which is preliminary data.</text>
</comment>
<dbReference type="SUPFAM" id="SSF55785">
    <property type="entry name" value="PYP-like sensor domain (PAS domain)"/>
    <property type="match status" value="3"/>
</dbReference>
<feature type="domain" description="PAS" evidence="2">
    <location>
        <begin position="140"/>
        <end position="191"/>
    </location>
</feature>
<dbReference type="Pfam" id="PF08448">
    <property type="entry name" value="PAS_4"/>
    <property type="match status" value="1"/>
</dbReference>
<dbReference type="InterPro" id="IPR052155">
    <property type="entry name" value="Biofilm_reg_signaling"/>
</dbReference>
<dbReference type="GO" id="GO:0006355">
    <property type="term" value="P:regulation of DNA-templated transcription"/>
    <property type="evidence" value="ECO:0007669"/>
    <property type="project" value="InterPro"/>
</dbReference>
<dbReference type="GO" id="GO:0003677">
    <property type="term" value="F:DNA binding"/>
    <property type="evidence" value="ECO:0007669"/>
    <property type="project" value="InterPro"/>
</dbReference>
<dbReference type="Proteomes" id="UP001279553">
    <property type="component" value="Unassembled WGS sequence"/>
</dbReference>
<dbReference type="SUPFAM" id="SSF46894">
    <property type="entry name" value="C-terminal effector domain of the bipartite response regulators"/>
    <property type="match status" value="1"/>
</dbReference>
<proteinExistence type="predicted"/>
<dbReference type="AlphaFoldDB" id="A0AAW9DPN4"/>
<protein>
    <submittedName>
        <fullName evidence="3">PAS domain S-box protein</fullName>
    </submittedName>
</protein>
<dbReference type="PANTHER" id="PTHR44757">
    <property type="entry name" value="DIGUANYLATE CYCLASE DGCP"/>
    <property type="match status" value="1"/>
</dbReference>
<dbReference type="InterPro" id="IPR036388">
    <property type="entry name" value="WH-like_DNA-bd_sf"/>
</dbReference>
<dbReference type="SMART" id="SM00091">
    <property type="entry name" value="PAS"/>
    <property type="match status" value="3"/>
</dbReference>
<dbReference type="CDD" id="cd00130">
    <property type="entry name" value="PAS"/>
    <property type="match status" value="2"/>
</dbReference>
<sequence>MSETVPRQHAGFRHLRQIVAGVSNGVILVGTDQRITWANDRALAMHGVESIEALGETVSDYRTRFELRYRNNHRLADGQYPMERVLAGEAFAEVVVEVAPAGNNEATWVHRIRSLVLVDDDGVPDLLVLILDDETERYNAEDRFERTFNANPAPAIILRLDDLRHIKVNRGFLEMTGYTEEDVIGRSVYEIDVLEGAARRELAIERLKEGRTIPQMEGLLQLPGGGEKCVVLAGQPIEMGDVACMLFTFADLDGRRQAEDALRQSEERFEIAFRLAPVPLAIVLRDNWRLLLINDAFTRETRYATEDAIGRDAADLPLWDCKDQAATLQNTLRRDGRALNLPMRLRTASGTAIECLVSAASVDIRDQACILLAAQNVSDRNRTGVEVAQAIEAALKDARFTDAVVETLIRQRRTIEPTDSAGLAELPRRAREILGLVCDGLNDAAIGTKLGLSRNTIRNHVAGLYRKTGVSNRAGLVIWARVRGITGGD</sequence>
<dbReference type="Pfam" id="PF13426">
    <property type="entry name" value="PAS_9"/>
    <property type="match status" value="2"/>
</dbReference>
<dbReference type="PROSITE" id="PS50112">
    <property type="entry name" value="PAS"/>
    <property type="match status" value="1"/>
</dbReference>
<feature type="domain" description="HTH luxR-type" evidence="1">
    <location>
        <begin position="419"/>
        <end position="484"/>
    </location>
</feature>
<dbReference type="InterPro" id="IPR035965">
    <property type="entry name" value="PAS-like_dom_sf"/>
</dbReference>
<dbReference type="Gene3D" id="3.30.450.20">
    <property type="entry name" value="PAS domain"/>
    <property type="match status" value="3"/>
</dbReference>
<gene>
    <name evidence="3" type="ORF">SIL87_07035</name>
</gene>